<evidence type="ECO:0000313" key="6">
    <source>
        <dbReference type="Proteomes" id="UP000295674"/>
    </source>
</evidence>
<keyword evidence="3" id="KW-0446">Lipid-binding</keyword>
<dbReference type="InterPro" id="IPR008628">
    <property type="entry name" value="GPP34-like"/>
</dbReference>
<dbReference type="OrthoDB" id="3669392at2"/>
<protein>
    <submittedName>
        <fullName evidence="5">GPP34 family phosphoprotein</fullName>
    </submittedName>
</protein>
<evidence type="ECO:0000256" key="1">
    <source>
        <dbReference type="ARBA" id="ARBA00004255"/>
    </source>
</evidence>
<dbReference type="EMBL" id="SMKS01000009">
    <property type="protein sequence ID" value="TDD07902.1"/>
    <property type="molecule type" value="Genomic_DNA"/>
</dbReference>
<dbReference type="GO" id="GO:0005737">
    <property type="term" value="C:cytoplasm"/>
    <property type="evidence" value="ECO:0007669"/>
    <property type="project" value="UniProtKB-ARBA"/>
</dbReference>
<comment type="caution">
    <text evidence="5">The sequence shown here is derived from an EMBL/GenBank/DDBJ whole genome shotgun (WGS) entry which is preliminary data.</text>
</comment>
<organism evidence="5 6">
    <name type="scientific">Saccharopolyspora terrae</name>
    <dbReference type="NCBI Taxonomy" id="2530384"/>
    <lineage>
        <taxon>Bacteria</taxon>
        <taxon>Bacillati</taxon>
        <taxon>Actinomycetota</taxon>
        <taxon>Actinomycetes</taxon>
        <taxon>Pseudonocardiales</taxon>
        <taxon>Pseudonocardiaceae</taxon>
        <taxon>Saccharopolyspora</taxon>
    </lineage>
</organism>
<dbReference type="AlphaFoldDB" id="A0A4R4VQ51"/>
<gene>
    <name evidence="5" type="ORF">E1181_08480</name>
</gene>
<dbReference type="Gene3D" id="1.10.3630.10">
    <property type="entry name" value="yeast vps74-n-term truncation variant domain like"/>
    <property type="match status" value="1"/>
</dbReference>
<keyword evidence="2" id="KW-0333">Golgi apparatus</keyword>
<dbReference type="GO" id="GO:0012505">
    <property type="term" value="C:endomembrane system"/>
    <property type="evidence" value="ECO:0007669"/>
    <property type="project" value="UniProtKB-ARBA"/>
</dbReference>
<evidence type="ECO:0000313" key="5">
    <source>
        <dbReference type="EMBL" id="TDD07902.1"/>
    </source>
</evidence>
<sequence length="305" mass="33356">MFPAHFLADGWAPQRFGHIPRPVDAPGEVDLERWACTARSAALDTFRSAASSANPVWLVKENDDVVKGAARGGRIVAELEGARLPLRVADRFFLAAHSGESRISPRIDGELLALGCAGGLLAELIVEEEIALTPDVRPSGNGRCPDFLSWTVLREVRRESGHDLRTWLEYLAQTAVEKVRCRLVLVDVLREVPVSGGLRGGSAAAWRIADEHRGNTTADLEELFTGTETATGNGVITVPERLAEITFALLVRETGALRHLRLSKQAQRQGDFRMDSWESLLPGTLRSLVHEIAVARGRSAITPRH</sequence>
<dbReference type="Proteomes" id="UP000295674">
    <property type="component" value="Unassembled WGS sequence"/>
</dbReference>
<keyword evidence="4" id="KW-0472">Membrane</keyword>
<dbReference type="InterPro" id="IPR038261">
    <property type="entry name" value="GPP34-like_sf"/>
</dbReference>
<comment type="subcellular location">
    <subcellularLocation>
        <location evidence="1">Golgi apparatus membrane</location>
        <topology evidence="1">Peripheral membrane protein</topology>
        <orientation evidence="1">Cytoplasmic side</orientation>
    </subcellularLocation>
</comment>
<proteinExistence type="predicted"/>
<evidence type="ECO:0000256" key="4">
    <source>
        <dbReference type="ARBA" id="ARBA00023136"/>
    </source>
</evidence>
<reference evidence="5 6" key="1">
    <citation type="submission" date="2019-03" db="EMBL/GenBank/DDBJ databases">
        <title>Draft genome sequences of novel Actinobacteria.</title>
        <authorList>
            <person name="Sahin N."/>
            <person name="Ay H."/>
            <person name="Saygin H."/>
        </authorList>
    </citation>
    <scope>NUCLEOTIDE SEQUENCE [LARGE SCALE GENOMIC DNA]</scope>
    <source>
        <strain evidence="5 6">16K309</strain>
    </source>
</reference>
<keyword evidence="6" id="KW-1185">Reference proteome</keyword>
<dbReference type="Pfam" id="PF05719">
    <property type="entry name" value="GPP34"/>
    <property type="match status" value="1"/>
</dbReference>
<accession>A0A4R4VQ51</accession>
<name>A0A4R4VQ51_9PSEU</name>
<evidence type="ECO:0000256" key="3">
    <source>
        <dbReference type="ARBA" id="ARBA00023121"/>
    </source>
</evidence>
<dbReference type="GO" id="GO:0070273">
    <property type="term" value="F:phosphatidylinositol-4-phosphate binding"/>
    <property type="evidence" value="ECO:0007669"/>
    <property type="project" value="InterPro"/>
</dbReference>
<evidence type="ECO:0000256" key="2">
    <source>
        <dbReference type="ARBA" id="ARBA00023034"/>
    </source>
</evidence>